<dbReference type="AlphaFoldDB" id="A0A1M6T7I6"/>
<gene>
    <name evidence="3" type="ORF">SAMN05720469_10912</name>
</gene>
<keyword evidence="4" id="KW-1185">Reference proteome</keyword>
<evidence type="ECO:0000313" key="4">
    <source>
        <dbReference type="Proteomes" id="UP000184275"/>
    </source>
</evidence>
<dbReference type="Pfam" id="PF02470">
    <property type="entry name" value="MlaD"/>
    <property type="match status" value="1"/>
</dbReference>
<keyword evidence="1" id="KW-1133">Transmembrane helix</keyword>
<dbReference type="InterPro" id="IPR052336">
    <property type="entry name" value="MlaD_Phospholipid_Transporter"/>
</dbReference>
<keyword evidence="1" id="KW-0472">Membrane</keyword>
<dbReference type="PANTHER" id="PTHR33371:SF4">
    <property type="entry name" value="INTERMEMBRANE PHOSPHOLIPID TRANSPORT SYSTEM BINDING PROTEIN MLAD"/>
    <property type="match status" value="1"/>
</dbReference>
<evidence type="ECO:0000313" key="3">
    <source>
        <dbReference type="EMBL" id="SHK52923.1"/>
    </source>
</evidence>
<protein>
    <submittedName>
        <fullName evidence="3">ABC-type transporter Mla maintaining outer membrane lipid asymmetry, component MlaD</fullName>
    </submittedName>
</protein>
<name>A0A1M6T7I6_9BACT</name>
<evidence type="ECO:0000256" key="1">
    <source>
        <dbReference type="SAM" id="Phobius"/>
    </source>
</evidence>
<evidence type="ECO:0000259" key="2">
    <source>
        <dbReference type="Pfam" id="PF02470"/>
    </source>
</evidence>
<organism evidence="3 4">
    <name type="scientific">Fibrobacter intestinalis</name>
    <dbReference type="NCBI Taxonomy" id="28122"/>
    <lineage>
        <taxon>Bacteria</taxon>
        <taxon>Pseudomonadati</taxon>
        <taxon>Fibrobacterota</taxon>
        <taxon>Fibrobacteria</taxon>
        <taxon>Fibrobacterales</taxon>
        <taxon>Fibrobacteraceae</taxon>
        <taxon>Fibrobacter</taxon>
    </lineage>
</organism>
<dbReference type="Gene3D" id="1.10.287.950">
    <property type="entry name" value="Methyl-accepting chemotaxis protein"/>
    <property type="match status" value="1"/>
</dbReference>
<dbReference type="EMBL" id="FRAW01000009">
    <property type="protein sequence ID" value="SHK52923.1"/>
    <property type="molecule type" value="Genomic_DNA"/>
</dbReference>
<proteinExistence type="predicted"/>
<dbReference type="InterPro" id="IPR003399">
    <property type="entry name" value="Mce/MlaD"/>
</dbReference>
<feature type="domain" description="Mce/MlaD" evidence="2">
    <location>
        <begin position="42"/>
        <end position="112"/>
    </location>
</feature>
<dbReference type="RefSeq" id="WP_073303447.1">
    <property type="nucleotide sequence ID" value="NZ_FRAW01000009.1"/>
</dbReference>
<accession>A0A1M6T7I6</accession>
<dbReference type="PANTHER" id="PTHR33371">
    <property type="entry name" value="INTERMEMBRANE PHOSPHOLIPID TRANSPORT SYSTEM BINDING PROTEIN MLAD-RELATED"/>
    <property type="match status" value="1"/>
</dbReference>
<feature type="transmembrane region" description="Helical" evidence="1">
    <location>
        <begin position="12"/>
        <end position="31"/>
    </location>
</feature>
<keyword evidence="1" id="KW-0812">Transmembrane</keyword>
<sequence>MNSKISRRGNKRMLFFVFVLGSIIFCLWYFFHPLSPYNERLRYVAAFSEVGPLANGSNVKIGGLPKGRILGMHKTDSCIYVAFEIGRNVRLAKDSKIHFASAGFLGNREILIELGESPEYYRDGDTIRQTLFDKGLNTAKADLDETLATFEAVMKTVRSVLDSAKDGSGKKHFDRIVRKGATLKKDAENDLVRWKTDLQNSLDSLDFAMGNLKTVAGSVASESKELKNSGEKMFARLDHLRSSAQDVHARIQQVVSKLDENDNSAALVLQKDGEIVQKMEQIRGDVENMMKDMKKNGIKLNVDIF</sequence>
<dbReference type="Proteomes" id="UP000184275">
    <property type="component" value="Unassembled WGS sequence"/>
</dbReference>
<reference evidence="4" key="1">
    <citation type="submission" date="2016-11" db="EMBL/GenBank/DDBJ databases">
        <authorList>
            <person name="Varghese N."/>
            <person name="Submissions S."/>
        </authorList>
    </citation>
    <scope>NUCLEOTIDE SEQUENCE [LARGE SCALE GENOMIC DNA]</scope>
    <source>
        <strain evidence="4">UWOS</strain>
    </source>
</reference>